<evidence type="ECO:0000313" key="1">
    <source>
        <dbReference type="EnsemblPlants" id="PGSC0003DMT400088169"/>
    </source>
</evidence>
<sequence>MTLESPHEVQATPRAFPQFVVFTTIREVVREGESFLGSLLSLLPHQPQVARWLVVATTFNEEPHGHGGQCLGKFSPPWPPYRGRHPNQLVGPCHELLMFSLTFRL</sequence>
<organism evidence="1 2">
    <name type="scientific">Solanum tuberosum</name>
    <name type="common">Potato</name>
    <dbReference type="NCBI Taxonomy" id="4113"/>
    <lineage>
        <taxon>Eukaryota</taxon>
        <taxon>Viridiplantae</taxon>
        <taxon>Streptophyta</taxon>
        <taxon>Embryophyta</taxon>
        <taxon>Tracheophyta</taxon>
        <taxon>Spermatophyta</taxon>
        <taxon>Magnoliopsida</taxon>
        <taxon>eudicotyledons</taxon>
        <taxon>Gunneridae</taxon>
        <taxon>Pentapetalae</taxon>
        <taxon>asterids</taxon>
        <taxon>lamiids</taxon>
        <taxon>Solanales</taxon>
        <taxon>Solanaceae</taxon>
        <taxon>Solanoideae</taxon>
        <taxon>Solaneae</taxon>
        <taxon>Solanum</taxon>
    </lineage>
</organism>
<dbReference type="Gramene" id="PGSC0003DMT400088169">
    <property type="protein sequence ID" value="PGSC0003DMT400088169"/>
    <property type="gene ID" value="PGSC0003DMG400037740"/>
</dbReference>
<dbReference type="AlphaFoldDB" id="M1DFD5"/>
<dbReference type="Proteomes" id="UP000011115">
    <property type="component" value="Unassembled WGS sequence"/>
</dbReference>
<reference evidence="1" key="2">
    <citation type="submission" date="2015-06" db="UniProtKB">
        <authorList>
            <consortium name="EnsemblPlants"/>
        </authorList>
    </citation>
    <scope>IDENTIFICATION</scope>
    <source>
        <strain evidence="1">DM1-3 516 R44</strain>
    </source>
</reference>
<dbReference type="InParanoid" id="M1DFD5"/>
<proteinExistence type="predicted"/>
<accession>M1DFD5</accession>
<name>M1DFD5_SOLTU</name>
<dbReference type="EnsemblPlants" id="PGSC0003DMT400088169">
    <property type="protein sequence ID" value="PGSC0003DMT400088169"/>
    <property type="gene ID" value="PGSC0003DMG400037740"/>
</dbReference>
<dbReference type="HOGENOM" id="CLU_2241371_0_0_1"/>
<dbReference type="PaxDb" id="4113-PGSC0003DMT400088169"/>
<evidence type="ECO:0000313" key="2">
    <source>
        <dbReference type="Proteomes" id="UP000011115"/>
    </source>
</evidence>
<protein>
    <submittedName>
        <fullName evidence="1">Uncharacterized protein</fullName>
    </submittedName>
</protein>
<reference evidence="2" key="1">
    <citation type="journal article" date="2011" name="Nature">
        <title>Genome sequence and analysis of the tuber crop potato.</title>
        <authorList>
            <consortium name="The Potato Genome Sequencing Consortium"/>
        </authorList>
    </citation>
    <scope>NUCLEOTIDE SEQUENCE [LARGE SCALE GENOMIC DNA]</scope>
    <source>
        <strain evidence="2">cv. DM1-3 516 R44</strain>
    </source>
</reference>
<keyword evidence="2" id="KW-1185">Reference proteome</keyword>